<dbReference type="Proteomes" id="UP000284543">
    <property type="component" value="Unassembled WGS sequence"/>
</dbReference>
<dbReference type="Pfam" id="PF02779">
    <property type="entry name" value="Transket_pyr"/>
    <property type="match status" value="1"/>
</dbReference>
<accession>A0A412Z1F1</accession>
<organism evidence="6 7">
    <name type="scientific">Enterocloster bolteae</name>
    <dbReference type="NCBI Taxonomy" id="208479"/>
    <lineage>
        <taxon>Bacteria</taxon>
        <taxon>Bacillati</taxon>
        <taxon>Bacillota</taxon>
        <taxon>Clostridia</taxon>
        <taxon>Lachnospirales</taxon>
        <taxon>Lachnospiraceae</taxon>
        <taxon>Enterocloster</taxon>
    </lineage>
</organism>
<dbReference type="InterPro" id="IPR029061">
    <property type="entry name" value="THDP-binding"/>
</dbReference>
<evidence type="ECO:0000313" key="7">
    <source>
        <dbReference type="Proteomes" id="UP000284543"/>
    </source>
</evidence>
<feature type="compositionally biased region" description="Basic and acidic residues" evidence="4">
    <location>
        <begin position="319"/>
        <end position="330"/>
    </location>
</feature>
<evidence type="ECO:0000256" key="4">
    <source>
        <dbReference type="SAM" id="MobiDB-lite"/>
    </source>
</evidence>
<evidence type="ECO:0000256" key="2">
    <source>
        <dbReference type="ARBA" id="ARBA00007131"/>
    </source>
</evidence>
<evidence type="ECO:0000256" key="1">
    <source>
        <dbReference type="ARBA" id="ARBA00001964"/>
    </source>
</evidence>
<dbReference type="PANTHER" id="PTHR43825">
    <property type="entry name" value="PYRUVATE DEHYDROGENASE E1 COMPONENT"/>
    <property type="match status" value="1"/>
</dbReference>
<feature type="domain" description="Transketolase-like pyrimidine-binding" evidence="5">
    <location>
        <begin position="5"/>
        <end position="170"/>
    </location>
</feature>
<dbReference type="InterPro" id="IPR033248">
    <property type="entry name" value="Transketolase_C"/>
</dbReference>
<feature type="region of interest" description="Disordered" evidence="4">
    <location>
        <begin position="311"/>
        <end position="330"/>
    </location>
</feature>
<dbReference type="AlphaFoldDB" id="A0A412Z1F1"/>
<dbReference type="PANTHER" id="PTHR43825:SF1">
    <property type="entry name" value="TRANSKETOLASE-LIKE PYRIMIDINE-BINDING DOMAIN-CONTAINING PROTEIN"/>
    <property type="match status" value="1"/>
</dbReference>
<dbReference type="Pfam" id="PF02780">
    <property type="entry name" value="Transketolase_C"/>
    <property type="match status" value="1"/>
</dbReference>
<gene>
    <name evidence="6" type="ORF">DWW02_20325</name>
</gene>
<dbReference type="Gene3D" id="3.40.50.970">
    <property type="match status" value="1"/>
</dbReference>
<sequence length="330" mass="35550">MGEMTAIRDAYGAALKELGEQDVRIVGLEADVASSTKSGIFGSAFPERYFNVGISELNMVSMAAGLARTGFIPFVNTFAVFLTTRGADPVQSLIAYDSLNVKLCGAYCGLSDSYDGASHQAITDMAFVRSIPNMTVIATADGTETRKAVFAIAEHQGPVYLRLSRAPAPVFYGDNMRFEIGKGIRVREGNDVSIITTGTLLHNAIRAALLLEQEGIQAAVVDMHTVKPIDQNLILECAEQTGAIVTAEEHSIYGGLGSAVAEVLAEHCPVPMERIGAVDFAESGDYGQLMEKYGYGPESIAQRCRAVMRRKQDNGTGRLPERTLRPFDMP</sequence>
<dbReference type="KEGG" id="cbol:CGC65_11825"/>
<dbReference type="InterPro" id="IPR005475">
    <property type="entry name" value="Transketolase-like_Pyr-bd"/>
</dbReference>
<proteinExistence type="inferred from homology"/>
<dbReference type="SUPFAM" id="SSF52922">
    <property type="entry name" value="TK C-terminal domain-like"/>
    <property type="match status" value="1"/>
</dbReference>
<reference evidence="6 7" key="1">
    <citation type="submission" date="2018-08" db="EMBL/GenBank/DDBJ databases">
        <title>A genome reference for cultivated species of the human gut microbiota.</title>
        <authorList>
            <person name="Zou Y."/>
            <person name="Xue W."/>
            <person name="Luo G."/>
        </authorList>
    </citation>
    <scope>NUCLEOTIDE SEQUENCE [LARGE SCALE GENOMIC DNA]</scope>
    <source>
        <strain evidence="6 7">AF14-18</strain>
    </source>
</reference>
<dbReference type="RefSeq" id="WP_002567082.1">
    <property type="nucleotide sequence ID" value="NZ_CABKUK010000007.1"/>
</dbReference>
<protein>
    <submittedName>
        <fullName evidence="6">Transketolase family protein</fullName>
    </submittedName>
</protein>
<dbReference type="InterPro" id="IPR051157">
    <property type="entry name" value="PDH/Transketolase"/>
</dbReference>
<evidence type="ECO:0000313" key="6">
    <source>
        <dbReference type="EMBL" id="RGV73727.1"/>
    </source>
</evidence>
<dbReference type="CDD" id="cd07033">
    <property type="entry name" value="TPP_PYR_DXS_TK_like"/>
    <property type="match status" value="1"/>
</dbReference>
<comment type="cofactor">
    <cofactor evidence="1">
        <name>thiamine diphosphate</name>
        <dbReference type="ChEBI" id="CHEBI:58937"/>
    </cofactor>
</comment>
<dbReference type="SUPFAM" id="SSF52518">
    <property type="entry name" value="Thiamin diphosphate-binding fold (THDP-binding)"/>
    <property type="match status" value="1"/>
</dbReference>
<comment type="similarity">
    <text evidence="2">Belongs to the transketolase family.</text>
</comment>
<name>A0A412Z1F1_9FIRM</name>
<comment type="caution">
    <text evidence="6">The sequence shown here is derived from an EMBL/GenBank/DDBJ whole genome shotgun (WGS) entry which is preliminary data.</text>
</comment>
<dbReference type="SMART" id="SM00861">
    <property type="entry name" value="Transket_pyr"/>
    <property type="match status" value="1"/>
</dbReference>
<keyword evidence="3" id="KW-0786">Thiamine pyrophosphate</keyword>
<dbReference type="EMBL" id="QRZM01000009">
    <property type="protein sequence ID" value="RGV73727.1"/>
    <property type="molecule type" value="Genomic_DNA"/>
</dbReference>
<dbReference type="FunFam" id="3.40.50.970:FF:000129">
    <property type="entry name" value="Transketolase"/>
    <property type="match status" value="1"/>
</dbReference>
<dbReference type="InterPro" id="IPR009014">
    <property type="entry name" value="Transketo_C/PFOR_II"/>
</dbReference>
<evidence type="ECO:0000256" key="3">
    <source>
        <dbReference type="ARBA" id="ARBA00023052"/>
    </source>
</evidence>
<dbReference type="Gene3D" id="3.40.50.920">
    <property type="match status" value="1"/>
</dbReference>
<evidence type="ECO:0000259" key="5">
    <source>
        <dbReference type="SMART" id="SM00861"/>
    </source>
</evidence>